<keyword evidence="7" id="KW-1185">Reference proteome</keyword>
<keyword evidence="1" id="KW-0805">Transcription regulation</keyword>
<dbReference type="SUPFAM" id="SSF46689">
    <property type="entry name" value="Homeodomain-like"/>
    <property type="match status" value="1"/>
</dbReference>
<protein>
    <submittedName>
        <fullName evidence="6">TetR/AcrR family transcriptional regulator</fullName>
    </submittedName>
</protein>
<feature type="DNA-binding region" description="H-T-H motif" evidence="4">
    <location>
        <begin position="38"/>
        <end position="57"/>
    </location>
</feature>
<dbReference type="Gene3D" id="1.10.10.60">
    <property type="entry name" value="Homeodomain-like"/>
    <property type="match status" value="1"/>
</dbReference>
<comment type="caution">
    <text evidence="6">The sequence shown here is derived from an EMBL/GenBank/DDBJ whole genome shotgun (WGS) entry which is preliminary data.</text>
</comment>
<sequence>MNKPESIPARGRPREFCVDYALSQALHVFWSKGYEGASLTDLTEAMGITRPSLYAAFGNKEALFRKALDLYEHEKMAYIGKALAQPTARKVAEHMAHGAMENVAGTDEPHGCLRVISSVACGPAAQSIHDEVVARSNKGKQALVERFDRAKAEGDLPAHVDTEGLTRVLIAILQGISVQANQGASREELEKLVDAAMLLWPSE</sequence>
<dbReference type="Gene3D" id="1.10.357.10">
    <property type="entry name" value="Tetracycline Repressor, domain 2"/>
    <property type="match status" value="1"/>
</dbReference>
<dbReference type="PROSITE" id="PS01081">
    <property type="entry name" value="HTH_TETR_1"/>
    <property type="match status" value="1"/>
</dbReference>
<proteinExistence type="predicted"/>
<evidence type="ECO:0000313" key="6">
    <source>
        <dbReference type="EMBL" id="MCL6698300.1"/>
    </source>
</evidence>
<gene>
    <name evidence="6" type="ORF">LZ496_05830</name>
</gene>
<dbReference type="Pfam" id="PF16925">
    <property type="entry name" value="TetR_C_13"/>
    <property type="match status" value="1"/>
</dbReference>
<evidence type="ECO:0000256" key="3">
    <source>
        <dbReference type="ARBA" id="ARBA00023163"/>
    </source>
</evidence>
<evidence type="ECO:0000256" key="4">
    <source>
        <dbReference type="PROSITE-ProRule" id="PRU00335"/>
    </source>
</evidence>
<dbReference type="PROSITE" id="PS50977">
    <property type="entry name" value="HTH_TETR_2"/>
    <property type="match status" value="1"/>
</dbReference>
<dbReference type="InterPro" id="IPR023772">
    <property type="entry name" value="DNA-bd_HTH_TetR-type_CS"/>
</dbReference>
<evidence type="ECO:0000259" key="5">
    <source>
        <dbReference type="PROSITE" id="PS50977"/>
    </source>
</evidence>
<dbReference type="PRINTS" id="PR00455">
    <property type="entry name" value="HTHTETR"/>
</dbReference>
<accession>A0ABT0RTG6</accession>
<feature type="domain" description="HTH tetR-type" evidence="5">
    <location>
        <begin position="15"/>
        <end position="75"/>
    </location>
</feature>
<dbReference type="SUPFAM" id="SSF48498">
    <property type="entry name" value="Tetracyclin repressor-like, C-terminal domain"/>
    <property type="match status" value="1"/>
</dbReference>
<dbReference type="InterPro" id="IPR036271">
    <property type="entry name" value="Tet_transcr_reg_TetR-rel_C_sf"/>
</dbReference>
<evidence type="ECO:0000256" key="2">
    <source>
        <dbReference type="ARBA" id="ARBA00023125"/>
    </source>
</evidence>
<dbReference type="Proteomes" id="UP001203410">
    <property type="component" value="Unassembled WGS sequence"/>
</dbReference>
<evidence type="ECO:0000256" key="1">
    <source>
        <dbReference type="ARBA" id="ARBA00023015"/>
    </source>
</evidence>
<evidence type="ECO:0000313" key="7">
    <source>
        <dbReference type="Proteomes" id="UP001203410"/>
    </source>
</evidence>
<dbReference type="EMBL" id="JAMGBA010000001">
    <property type="protein sequence ID" value="MCL6698300.1"/>
    <property type="molecule type" value="Genomic_DNA"/>
</dbReference>
<name>A0ABT0RTG6_9SPHN</name>
<keyword evidence="2 4" id="KW-0238">DNA-binding</keyword>
<dbReference type="PANTHER" id="PTHR47506">
    <property type="entry name" value="TRANSCRIPTIONAL REGULATORY PROTEIN"/>
    <property type="match status" value="1"/>
</dbReference>
<dbReference type="InterPro" id="IPR001647">
    <property type="entry name" value="HTH_TetR"/>
</dbReference>
<dbReference type="RefSeq" id="WP_249903644.1">
    <property type="nucleotide sequence ID" value="NZ_JAMGBA010000001.1"/>
</dbReference>
<dbReference type="Pfam" id="PF00440">
    <property type="entry name" value="TetR_N"/>
    <property type="match status" value="1"/>
</dbReference>
<keyword evidence="3" id="KW-0804">Transcription</keyword>
<dbReference type="PANTHER" id="PTHR47506:SF1">
    <property type="entry name" value="HTH-TYPE TRANSCRIPTIONAL REGULATOR YJDC"/>
    <property type="match status" value="1"/>
</dbReference>
<dbReference type="InterPro" id="IPR011075">
    <property type="entry name" value="TetR_C"/>
</dbReference>
<reference evidence="6 7" key="1">
    <citation type="submission" date="2022-05" db="EMBL/GenBank/DDBJ databases">
        <authorList>
            <person name="Jo J.-H."/>
            <person name="Im W.-T."/>
        </authorList>
    </citation>
    <scope>NUCLEOTIDE SEQUENCE [LARGE SCALE GENOMIC DNA]</scope>
    <source>
        <strain evidence="6 7">NSE70-1</strain>
    </source>
</reference>
<organism evidence="6 7">
    <name type="scientific">Sphingomonas caseinilyticus</name>
    <dbReference type="NCBI Taxonomy" id="2908205"/>
    <lineage>
        <taxon>Bacteria</taxon>
        <taxon>Pseudomonadati</taxon>
        <taxon>Pseudomonadota</taxon>
        <taxon>Alphaproteobacteria</taxon>
        <taxon>Sphingomonadales</taxon>
        <taxon>Sphingomonadaceae</taxon>
        <taxon>Sphingomonas</taxon>
    </lineage>
</organism>
<dbReference type="InterPro" id="IPR009057">
    <property type="entry name" value="Homeodomain-like_sf"/>
</dbReference>